<accession>A0ABN3N7D3</accession>
<dbReference type="InterPro" id="IPR013324">
    <property type="entry name" value="RNA_pol_sigma_r3/r4-like"/>
</dbReference>
<proteinExistence type="inferred from homology"/>
<keyword evidence="3" id="KW-0731">Sigma factor</keyword>
<comment type="similarity">
    <text evidence="1">Belongs to the sigma-70 factor family. ECF subfamily.</text>
</comment>
<evidence type="ECO:0000256" key="3">
    <source>
        <dbReference type="ARBA" id="ARBA00023082"/>
    </source>
</evidence>
<dbReference type="InterPro" id="IPR013325">
    <property type="entry name" value="RNA_pol_sigma_r2"/>
</dbReference>
<evidence type="ECO:0000256" key="4">
    <source>
        <dbReference type="ARBA" id="ARBA00023125"/>
    </source>
</evidence>
<dbReference type="InterPro" id="IPR039425">
    <property type="entry name" value="RNA_pol_sigma-70-like"/>
</dbReference>
<evidence type="ECO:0000256" key="1">
    <source>
        <dbReference type="ARBA" id="ARBA00010641"/>
    </source>
</evidence>
<dbReference type="CDD" id="cd06171">
    <property type="entry name" value="Sigma70_r4"/>
    <property type="match status" value="1"/>
</dbReference>
<dbReference type="SUPFAM" id="SSF88659">
    <property type="entry name" value="Sigma3 and sigma4 domains of RNA polymerase sigma factors"/>
    <property type="match status" value="1"/>
</dbReference>
<reference evidence="8 9" key="1">
    <citation type="journal article" date="2019" name="Int. J. Syst. Evol. Microbiol.">
        <title>The Global Catalogue of Microorganisms (GCM) 10K type strain sequencing project: providing services to taxonomists for standard genome sequencing and annotation.</title>
        <authorList>
            <consortium name="The Broad Institute Genomics Platform"/>
            <consortium name="The Broad Institute Genome Sequencing Center for Infectious Disease"/>
            <person name="Wu L."/>
            <person name="Ma J."/>
        </authorList>
    </citation>
    <scope>NUCLEOTIDE SEQUENCE [LARGE SCALE GENOMIC DNA]</scope>
    <source>
        <strain evidence="8 9">JCM 4395</strain>
    </source>
</reference>
<dbReference type="Gene3D" id="1.10.1740.10">
    <property type="match status" value="1"/>
</dbReference>
<dbReference type="Pfam" id="PF08281">
    <property type="entry name" value="Sigma70_r4_2"/>
    <property type="match status" value="1"/>
</dbReference>
<dbReference type="InterPro" id="IPR014284">
    <property type="entry name" value="RNA_pol_sigma-70_dom"/>
</dbReference>
<keyword evidence="9" id="KW-1185">Reference proteome</keyword>
<keyword evidence="5" id="KW-0804">Transcription</keyword>
<evidence type="ECO:0000313" key="8">
    <source>
        <dbReference type="EMBL" id="GAA2515877.1"/>
    </source>
</evidence>
<evidence type="ECO:0000313" key="9">
    <source>
        <dbReference type="Proteomes" id="UP001501777"/>
    </source>
</evidence>
<protein>
    <submittedName>
        <fullName evidence="8">Sigma-70 family RNA polymerase sigma factor</fullName>
    </submittedName>
</protein>
<keyword evidence="2" id="KW-0805">Transcription regulation</keyword>
<evidence type="ECO:0000256" key="2">
    <source>
        <dbReference type="ARBA" id="ARBA00023015"/>
    </source>
</evidence>
<dbReference type="EMBL" id="BAAASG010000023">
    <property type="protein sequence ID" value="GAA2515877.1"/>
    <property type="molecule type" value="Genomic_DNA"/>
</dbReference>
<dbReference type="PANTHER" id="PTHR43133">
    <property type="entry name" value="RNA POLYMERASE ECF-TYPE SIGMA FACTO"/>
    <property type="match status" value="1"/>
</dbReference>
<gene>
    <name evidence="8" type="ORF">GCM10010276_75900</name>
</gene>
<evidence type="ECO:0000259" key="6">
    <source>
        <dbReference type="Pfam" id="PF04542"/>
    </source>
</evidence>
<dbReference type="SUPFAM" id="SSF88946">
    <property type="entry name" value="Sigma2 domain of RNA polymerase sigma factors"/>
    <property type="match status" value="1"/>
</dbReference>
<dbReference type="InterPro" id="IPR036388">
    <property type="entry name" value="WH-like_DNA-bd_sf"/>
</dbReference>
<keyword evidence="4" id="KW-0238">DNA-binding</keyword>
<feature type="domain" description="RNA polymerase sigma-70 region 2" evidence="6">
    <location>
        <begin position="65"/>
        <end position="111"/>
    </location>
</feature>
<name>A0ABN3N7D3_STRLO</name>
<dbReference type="RefSeq" id="WP_344405551.1">
    <property type="nucleotide sequence ID" value="NZ_BAAASG010000023.1"/>
</dbReference>
<dbReference type="Gene3D" id="1.10.10.10">
    <property type="entry name" value="Winged helix-like DNA-binding domain superfamily/Winged helix DNA-binding domain"/>
    <property type="match status" value="1"/>
</dbReference>
<evidence type="ECO:0000259" key="7">
    <source>
        <dbReference type="Pfam" id="PF08281"/>
    </source>
</evidence>
<evidence type="ECO:0000256" key="5">
    <source>
        <dbReference type="ARBA" id="ARBA00023163"/>
    </source>
</evidence>
<dbReference type="InterPro" id="IPR007627">
    <property type="entry name" value="RNA_pol_sigma70_r2"/>
</dbReference>
<dbReference type="InterPro" id="IPR013249">
    <property type="entry name" value="RNA_pol_sigma70_r4_t2"/>
</dbReference>
<sequence length="189" mass="21193">MNTARAGTLRQQDPAPPQVAQEDPWAAAAPLVRTAQSGDAMALNDLLGLLTPYVSRLCRPIALNNSADAVQEALIAVFQGLPRLQDPRALYAWVRTITVREAVRVARRAERETPVCEFDDLAWPRSPELAVDIRDVLRRMSTEHRAVLVLRELEGLDERSASEILNISSGTMKSRLHRARHSFRKAWPR</sequence>
<feature type="domain" description="RNA polymerase sigma factor 70 region 4 type 2" evidence="7">
    <location>
        <begin position="132"/>
        <end position="180"/>
    </location>
</feature>
<dbReference type="Pfam" id="PF04542">
    <property type="entry name" value="Sigma70_r2"/>
    <property type="match status" value="1"/>
</dbReference>
<dbReference type="PANTHER" id="PTHR43133:SF8">
    <property type="entry name" value="RNA POLYMERASE SIGMA FACTOR HI_1459-RELATED"/>
    <property type="match status" value="1"/>
</dbReference>
<dbReference type="NCBIfam" id="TIGR02937">
    <property type="entry name" value="sigma70-ECF"/>
    <property type="match status" value="1"/>
</dbReference>
<organism evidence="8 9">
    <name type="scientific">Streptomyces longisporus</name>
    <dbReference type="NCBI Taxonomy" id="1948"/>
    <lineage>
        <taxon>Bacteria</taxon>
        <taxon>Bacillati</taxon>
        <taxon>Actinomycetota</taxon>
        <taxon>Actinomycetes</taxon>
        <taxon>Kitasatosporales</taxon>
        <taxon>Streptomycetaceae</taxon>
        <taxon>Streptomyces</taxon>
    </lineage>
</organism>
<dbReference type="Proteomes" id="UP001501777">
    <property type="component" value="Unassembled WGS sequence"/>
</dbReference>
<comment type="caution">
    <text evidence="8">The sequence shown here is derived from an EMBL/GenBank/DDBJ whole genome shotgun (WGS) entry which is preliminary data.</text>
</comment>